<dbReference type="SUPFAM" id="SSF57889">
    <property type="entry name" value="Cysteine-rich domain"/>
    <property type="match status" value="1"/>
</dbReference>
<feature type="compositionally biased region" description="Basic and acidic residues" evidence="5">
    <location>
        <begin position="671"/>
        <end position="685"/>
    </location>
</feature>
<dbReference type="GO" id="GO:0005085">
    <property type="term" value="F:guanyl-nucleotide exchange factor activity"/>
    <property type="evidence" value="ECO:0007669"/>
    <property type="project" value="InterPro"/>
</dbReference>
<feature type="domain" description="Phorbol-ester/DAG-type" evidence="7">
    <location>
        <begin position="587"/>
        <end position="637"/>
    </location>
</feature>
<feature type="compositionally biased region" description="Polar residues" evidence="5">
    <location>
        <begin position="133"/>
        <end position="156"/>
    </location>
</feature>
<dbReference type="PROSITE" id="PS50132">
    <property type="entry name" value="RGS"/>
    <property type="match status" value="1"/>
</dbReference>
<evidence type="ECO:0000259" key="9">
    <source>
        <dbReference type="PROSITE" id="PS50132"/>
    </source>
</evidence>
<dbReference type="InterPro" id="IPR046349">
    <property type="entry name" value="C1-like_sf"/>
</dbReference>
<dbReference type="InterPro" id="IPR016137">
    <property type="entry name" value="RGS"/>
</dbReference>
<feature type="region of interest" description="Disordered" evidence="5">
    <location>
        <begin position="223"/>
        <end position="288"/>
    </location>
</feature>
<feature type="domain" description="PDZ" evidence="8">
    <location>
        <begin position="55"/>
        <end position="122"/>
    </location>
</feature>
<dbReference type="GO" id="GO:0005737">
    <property type="term" value="C:cytoplasm"/>
    <property type="evidence" value="ECO:0007669"/>
    <property type="project" value="InterPro"/>
</dbReference>
<evidence type="ECO:0000256" key="1">
    <source>
        <dbReference type="ARBA" id="ARBA00004370"/>
    </source>
</evidence>
<dbReference type="Gene3D" id="1.10.167.10">
    <property type="entry name" value="Regulator of G-protein Signalling 4, domain 2"/>
    <property type="match status" value="1"/>
</dbReference>
<dbReference type="Pfam" id="PF00130">
    <property type="entry name" value="C1_1"/>
    <property type="match status" value="1"/>
</dbReference>
<feature type="region of interest" description="Disordered" evidence="5">
    <location>
        <begin position="653"/>
        <end position="849"/>
    </location>
</feature>
<dbReference type="InterPro" id="IPR002219">
    <property type="entry name" value="PKC_DAG/PE"/>
</dbReference>
<dbReference type="Gene3D" id="3.30.60.20">
    <property type="match status" value="1"/>
</dbReference>
<feature type="compositionally biased region" description="Basic and acidic residues" evidence="5">
    <location>
        <begin position="251"/>
        <end position="266"/>
    </location>
</feature>
<feature type="compositionally biased region" description="Basic and acidic residues" evidence="5">
    <location>
        <begin position="704"/>
        <end position="718"/>
    </location>
</feature>
<dbReference type="InterPro" id="IPR036034">
    <property type="entry name" value="PDZ_sf"/>
</dbReference>
<feature type="domain" description="DH" evidence="6">
    <location>
        <begin position="870"/>
        <end position="989"/>
    </location>
</feature>
<dbReference type="SUPFAM" id="SSF50156">
    <property type="entry name" value="PDZ domain-like"/>
    <property type="match status" value="1"/>
</dbReference>
<evidence type="ECO:0000256" key="5">
    <source>
        <dbReference type="SAM" id="MobiDB-lite"/>
    </source>
</evidence>
<dbReference type="PROSITE" id="PS00479">
    <property type="entry name" value="ZF_DAG_PE_1"/>
    <property type="match status" value="1"/>
</dbReference>
<dbReference type="PANTHER" id="PTHR45872:SF2">
    <property type="entry name" value="RHO GUANINE NUCLEOTIDE EXCHANGE FACTOR 2, ISOFORM D"/>
    <property type="match status" value="1"/>
</dbReference>
<evidence type="ECO:0000256" key="3">
    <source>
        <dbReference type="ARBA" id="ARBA00022833"/>
    </source>
</evidence>
<dbReference type="Gene3D" id="1.20.900.10">
    <property type="entry name" value="Dbl homology (DH) domain"/>
    <property type="match status" value="1"/>
</dbReference>
<feature type="region of interest" description="Disordered" evidence="5">
    <location>
        <begin position="133"/>
        <end position="163"/>
    </location>
</feature>
<accession>V5GUT4</accession>
<reference evidence="10" key="1">
    <citation type="submission" date="2013-07" db="EMBL/GenBank/DDBJ databases">
        <title>Midgut Transcriptome Profiling of Anoplphora glabripennis, a Lignocellulose Degrading, Wood-Boring Cerambycid.</title>
        <authorList>
            <person name="Scully E.D."/>
            <person name="Hoover K."/>
            <person name="Carlson J.E."/>
            <person name="Tien M."/>
            <person name="Geib S.M."/>
        </authorList>
    </citation>
    <scope>NUCLEOTIDE SEQUENCE</scope>
</reference>
<dbReference type="InterPro" id="IPR036305">
    <property type="entry name" value="RGS_sf"/>
</dbReference>
<dbReference type="SUPFAM" id="SSF48065">
    <property type="entry name" value="DBL homology domain (DH-domain)"/>
    <property type="match status" value="1"/>
</dbReference>
<dbReference type="PROSITE" id="PS50081">
    <property type="entry name" value="ZF_DAG_PE_2"/>
    <property type="match status" value="1"/>
</dbReference>
<feature type="compositionally biased region" description="Pro residues" evidence="5">
    <location>
        <begin position="274"/>
        <end position="283"/>
    </location>
</feature>
<evidence type="ECO:0000256" key="2">
    <source>
        <dbReference type="ARBA" id="ARBA00022723"/>
    </source>
</evidence>
<keyword evidence="3" id="KW-0862">Zinc</keyword>
<keyword evidence="4" id="KW-0472">Membrane</keyword>
<dbReference type="GO" id="GO:0046872">
    <property type="term" value="F:metal ion binding"/>
    <property type="evidence" value="ECO:0007669"/>
    <property type="project" value="UniProtKB-KW"/>
</dbReference>
<dbReference type="PROSITE" id="PS50106">
    <property type="entry name" value="PDZ"/>
    <property type="match status" value="1"/>
</dbReference>
<dbReference type="SUPFAM" id="SSF48097">
    <property type="entry name" value="Regulator of G-protein signaling, RGS"/>
    <property type="match status" value="1"/>
</dbReference>
<feature type="compositionally biased region" description="Polar residues" evidence="5">
    <location>
        <begin position="740"/>
        <end position="749"/>
    </location>
</feature>
<dbReference type="GO" id="GO:0016020">
    <property type="term" value="C:membrane"/>
    <property type="evidence" value="ECO:0007669"/>
    <property type="project" value="UniProtKB-SubCell"/>
</dbReference>
<dbReference type="Pfam" id="PF00621">
    <property type="entry name" value="RhoGEF"/>
    <property type="match status" value="1"/>
</dbReference>
<evidence type="ECO:0000313" key="10">
    <source>
        <dbReference type="EMBL" id="JAB63983.1"/>
    </source>
</evidence>
<feature type="region of interest" description="Disordered" evidence="5">
    <location>
        <begin position="1"/>
        <end position="48"/>
    </location>
</feature>
<dbReference type="SMART" id="SM00325">
    <property type="entry name" value="RhoGEF"/>
    <property type="match status" value="1"/>
</dbReference>
<evidence type="ECO:0000256" key="4">
    <source>
        <dbReference type="ARBA" id="ARBA00023136"/>
    </source>
</evidence>
<dbReference type="Pfam" id="PF00595">
    <property type="entry name" value="PDZ"/>
    <property type="match status" value="1"/>
</dbReference>
<feature type="compositionally biased region" description="Polar residues" evidence="5">
    <location>
        <begin position="1"/>
        <end position="20"/>
    </location>
</feature>
<feature type="compositionally biased region" description="Basic and acidic residues" evidence="5">
    <location>
        <begin position="728"/>
        <end position="737"/>
    </location>
</feature>
<dbReference type="InterPro" id="IPR015212">
    <property type="entry name" value="RGS-like_dom"/>
</dbReference>
<dbReference type="AlphaFoldDB" id="V5GUT4"/>
<comment type="subcellular location">
    <subcellularLocation>
        <location evidence="1">Membrane</location>
    </subcellularLocation>
</comment>
<dbReference type="GO" id="GO:0001664">
    <property type="term" value="F:G protein-coupled receptor binding"/>
    <property type="evidence" value="ECO:0007669"/>
    <property type="project" value="TreeGrafter"/>
</dbReference>
<dbReference type="Gene3D" id="2.30.42.10">
    <property type="match status" value="1"/>
</dbReference>
<name>V5GUT4_ANOGL</name>
<dbReference type="InterPro" id="IPR035899">
    <property type="entry name" value="DBL_dom_sf"/>
</dbReference>
<sequence length="1031" mass="116321">MDNTNSTLTESGSASPNCMNGSMRRPSPGPCTPTGAGGRPASLMDHNQSQPNYVVVVVNRDEKGYGMKVSGDNPVYVQSVKEGGAAERAGLHAGDKIIKVNGVNVMQSTHTQVVALIKSSSQVELTVQQRSSGLRNMASPSVHTRPVTTPTSSRITGPQPVDNEKQHQLQLEKEQYYRLMIEKEQHYVDLLRSQIASSPDEKKCLELAKTERNLQTLQAMLLRSQSESPNPTHHRTKSSPETLMVLSGVDGSRKLSESMNDLRQEEWEGAETPPGTPPPPYPSPQVSRRDRICIPEDGDTTFGDNLMDSPDASPFRGNGSTRVLANSSPIHAANPQVSQEPIISMEDDEISDQEINQFKDHGYFKSLSKLWEHLPHLAVFTNYILSNSDPNSLMFYLLTDLYKEGNAKEMRKWAFEIHSCFLVPGAPLRLSNVDENIAREIDDVLTKEFDKEDRLRKIFWKARSRAKEELTRLLAEFQQKRTAGLGTIFGPTDQALAEVYNDKAKETKLYETLFLEKLDPYLDEIEKENCDLKRYYTAAAFTTVLTRIFQIRPAPHALDRCPTFVSKEKSFRTKFIGKYSRKLSVFGHQYIAQQYYTVIGCNNCHQIIFGISPQGYQCSVCHINLHRHCVKLYDDSCPGPIIKKERGIRKLIGMKDNTDHSRIKKTSHFLQMEKERRQMEERDSSFEQSESGDVKQGQPVSRSGSDRRPDAVREEGLKVQDSPSTTDSTHDASEKAEVSTPDSTTSLPATGSKRRINSNINRSESVKEQSEKRKQRRNISDPSHNTTGGDVDLDRQPGLSNTDSGSSSNSSISCNGRLSESPSNSVDTVGQTGPSRGNLDSDSDMDVEAEPWQSFVPPEELRNLPPHEKKRQDVINELFHTEGSHVRNLKVLYKIFYKKLQESQILKPEELNLMFPNIKEMLDLHTEINKAMRRRRKEDSIVKEIGDILVNMFDDRQGESLKKAAANFCERQQLALEFIKRRRERDSKFEPCCRNAKRSDSAGDCLFRVSFPRKCRGCRSTPFSSRDSSTV</sequence>
<dbReference type="GO" id="GO:0007186">
    <property type="term" value="P:G protein-coupled receptor signaling pathway"/>
    <property type="evidence" value="ECO:0007669"/>
    <property type="project" value="TreeGrafter"/>
</dbReference>
<keyword evidence="2" id="KW-0479">Metal-binding</keyword>
<evidence type="ECO:0000259" key="7">
    <source>
        <dbReference type="PROSITE" id="PS50081"/>
    </source>
</evidence>
<dbReference type="PROSITE" id="PS50010">
    <property type="entry name" value="DH_2"/>
    <property type="match status" value="1"/>
</dbReference>
<feature type="compositionally biased region" description="Polar residues" evidence="5">
    <location>
        <begin position="820"/>
        <end position="840"/>
    </location>
</feature>
<evidence type="ECO:0000259" key="8">
    <source>
        <dbReference type="PROSITE" id="PS50106"/>
    </source>
</evidence>
<dbReference type="PANTHER" id="PTHR45872">
    <property type="entry name" value="RHO GUANINE NUCLEOTIDE EXCHANGE FACTOR 2, ISOFORM D"/>
    <property type="match status" value="1"/>
</dbReference>
<dbReference type="Pfam" id="PF09128">
    <property type="entry name" value="RGS-like"/>
    <property type="match status" value="1"/>
</dbReference>
<dbReference type="EMBL" id="GALX01004483">
    <property type="protein sequence ID" value="JAB63983.1"/>
    <property type="molecule type" value="Transcribed_RNA"/>
</dbReference>
<dbReference type="InterPro" id="IPR000219">
    <property type="entry name" value="DH_dom"/>
</dbReference>
<protein>
    <submittedName>
        <fullName evidence="10">Rho guanine nucleotide exchange factor 12</fullName>
    </submittedName>
</protein>
<proteinExistence type="predicted"/>
<feature type="compositionally biased region" description="Low complexity" evidence="5">
    <location>
        <begin position="798"/>
        <end position="819"/>
    </location>
</feature>
<dbReference type="InterPro" id="IPR001478">
    <property type="entry name" value="PDZ"/>
</dbReference>
<dbReference type="SMART" id="SM00109">
    <property type="entry name" value="C1"/>
    <property type="match status" value="1"/>
</dbReference>
<feature type="domain" description="RGS" evidence="9">
    <location>
        <begin position="366"/>
        <end position="459"/>
    </location>
</feature>
<dbReference type="InterPro" id="IPR044926">
    <property type="entry name" value="RGS_subdomain_2"/>
</dbReference>
<organism evidence="10">
    <name type="scientific">Anoplophora glabripennis</name>
    <name type="common">Asian longhorn beetle</name>
    <name type="synonym">Anoplophora nobilis</name>
    <dbReference type="NCBI Taxonomy" id="217634"/>
    <lineage>
        <taxon>Eukaryota</taxon>
        <taxon>Metazoa</taxon>
        <taxon>Ecdysozoa</taxon>
        <taxon>Arthropoda</taxon>
        <taxon>Hexapoda</taxon>
        <taxon>Insecta</taxon>
        <taxon>Pterygota</taxon>
        <taxon>Neoptera</taxon>
        <taxon>Endopterygota</taxon>
        <taxon>Coleoptera</taxon>
        <taxon>Polyphaga</taxon>
        <taxon>Cucujiformia</taxon>
        <taxon>Chrysomeloidea</taxon>
        <taxon>Cerambycidae</taxon>
        <taxon>Lamiinae</taxon>
        <taxon>Lamiini</taxon>
        <taxon>Anoplophora</taxon>
    </lineage>
</organism>
<evidence type="ECO:0000259" key="6">
    <source>
        <dbReference type="PROSITE" id="PS50010"/>
    </source>
</evidence>
<gene>
    <name evidence="10" type="primary">ARHGC</name>
</gene>
<dbReference type="SMART" id="SM00228">
    <property type="entry name" value="PDZ"/>
    <property type="match status" value="1"/>
</dbReference>